<dbReference type="GO" id="GO:0001732">
    <property type="term" value="P:formation of cytoplasmic translation initiation complex"/>
    <property type="evidence" value="ECO:0007669"/>
    <property type="project" value="UniProtKB-UniRule"/>
</dbReference>
<comment type="subcellular location">
    <subcellularLocation>
        <location evidence="4 5">Cytoplasm</location>
    </subcellularLocation>
</comment>
<evidence type="ECO:0000313" key="9">
    <source>
        <dbReference type="Proteomes" id="UP000230605"/>
    </source>
</evidence>
<dbReference type="CDD" id="cd21378">
    <property type="entry name" value="eIF3E"/>
    <property type="match status" value="1"/>
</dbReference>
<dbReference type="GeneID" id="35429476"/>
<keyword evidence="2 4" id="KW-0396">Initiation factor</keyword>
<dbReference type="SMART" id="SM00088">
    <property type="entry name" value="PINT"/>
    <property type="match status" value="1"/>
</dbReference>
<comment type="subunit">
    <text evidence="4 5">Component of the eukaryotic translation initiation factor 3 (eIF-3) complex.</text>
</comment>
<sequence length="440" mass="50915">MADSNGDIAAQYSLLPKLITNLDRHLVFPLLNFEEEQRPEDEDVSDITKLKYALLKETNMSDYVGDLYAQLNNLNETPAEYGKKRDEILERRRIYTEETEKIQGLLGDAEVINNLRSDKNSNMAYLKDNHGVTQQMVDQLYDFGQFQFACGDYESASELLYQFRILSTDNDKVNAATWGKLAADILTTNWESAMEEVMKIKESIDTRLFNNPLAQLQHRTWLIHWSLFPFFNHEPAREQLTELFFSPAYINTIQTSCPWILRYLTAAVVTNRNRPGSKNNYNYGNYQKQLKDLVRIVRQEQYEYNDPVTTFIKALYVDFDFEEAQKRLSEAHHILSADFFLSAAAEPFLDAARHLISESYCKIHQRIDIQDLSKRLGLGQEEGEKWIVNLIRDTRVDAKIDYKAGTVIMNHPPVSVYQQVIERTKGGFFRTQVLSAAVAK</sequence>
<evidence type="ECO:0000256" key="3">
    <source>
        <dbReference type="ARBA" id="ARBA00022917"/>
    </source>
</evidence>
<dbReference type="HAMAP" id="MF_03004">
    <property type="entry name" value="eIF3e"/>
    <property type="match status" value="1"/>
</dbReference>
<dbReference type="InterPro" id="IPR036390">
    <property type="entry name" value="WH_DNA-bd_sf"/>
</dbReference>
<dbReference type="GO" id="GO:0033290">
    <property type="term" value="C:eukaryotic 48S preinitiation complex"/>
    <property type="evidence" value="ECO:0007669"/>
    <property type="project" value="UniProtKB-UniRule"/>
</dbReference>
<dbReference type="InterPro" id="IPR019010">
    <property type="entry name" value="eIF3e_N"/>
</dbReference>
<evidence type="ECO:0000256" key="1">
    <source>
        <dbReference type="ARBA" id="ARBA00022490"/>
    </source>
</evidence>
<proteinExistence type="inferred from homology"/>
<dbReference type="AlphaFoldDB" id="A0A2G5I090"/>
<dbReference type="InterPro" id="IPR016650">
    <property type="entry name" value="eIF3e"/>
</dbReference>
<comment type="similarity">
    <text evidence="4 5">Belongs to the eIF-3 subunit E family.</text>
</comment>
<dbReference type="GO" id="GO:0003743">
    <property type="term" value="F:translation initiation factor activity"/>
    <property type="evidence" value="ECO:0007669"/>
    <property type="project" value="UniProtKB-UniRule"/>
</dbReference>
<dbReference type="PROSITE" id="PS50250">
    <property type="entry name" value="PCI"/>
    <property type="match status" value="1"/>
</dbReference>
<dbReference type="GO" id="GO:0071540">
    <property type="term" value="C:eukaryotic translation initiation factor 3 complex, eIF3e"/>
    <property type="evidence" value="ECO:0007669"/>
    <property type="project" value="UniProtKB-UniRule"/>
</dbReference>
<evidence type="ECO:0000313" key="8">
    <source>
        <dbReference type="EMBL" id="WPA98239.1"/>
    </source>
</evidence>
<keyword evidence="3 4" id="KW-0648">Protein biosynthesis</keyword>
<dbReference type="OrthoDB" id="417252at2759"/>
<dbReference type="KEGG" id="cbet:CB0940_05668"/>
<dbReference type="Proteomes" id="UP000230605">
    <property type="component" value="Chromosome 2"/>
</dbReference>
<dbReference type="SUPFAM" id="SSF46785">
    <property type="entry name" value="Winged helix' DNA-binding domain"/>
    <property type="match status" value="1"/>
</dbReference>
<dbReference type="PIRSF" id="PIRSF016255">
    <property type="entry name" value="eIF3e_su6"/>
    <property type="match status" value="1"/>
</dbReference>
<dbReference type="Pfam" id="PF09440">
    <property type="entry name" value="eIF3_N"/>
    <property type="match status" value="1"/>
</dbReference>
<organism evidence="7 9">
    <name type="scientific">Cercospora beticola</name>
    <name type="common">Sugarbeet leaf spot fungus</name>
    <dbReference type="NCBI Taxonomy" id="122368"/>
    <lineage>
        <taxon>Eukaryota</taxon>
        <taxon>Fungi</taxon>
        <taxon>Dikarya</taxon>
        <taxon>Ascomycota</taxon>
        <taxon>Pezizomycotina</taxon>
        <taxon>Dothideomycetes</taxon>
        <taxon>Dothideomycetidae</taxon>
        <taxon>Mycosphaerellales</taxon>
        <taxon>Mycosphaerellaceae</taxon>
        <taxon>Cercospora</taxon>
    </lineage>
</organism>
<keyword evidence="10" id="KW-1185">Reference proteome</keyword>
<dbReference type="GO" id="GO:0016282">
    <property type="term" value="C:eukaryotic 43S preinitiation complex"/>
    <property type="evidence" value="ECO:0007669"/>
    <property type="project" value="UniProtKB-UniRule"/>
</dbReference>
<dbReference type="SMART" id="SM01186">
    <property type="entry name" value="eIF3_N"/>
    <property type="match status" value="1"/>
</dbReference>
<dbReference type="Pfam" id="PF01399">
    <property type="entry name" value="PCI"/>
    <property type="match status" value="1"/>
</dbReference>
<evidence type="ECO:0000259" key="6">
    <source>
        <dbReference type="PROSITE" id="PS50250"/>
    </source>
</evidence>
<evidence type="ECO:0000256" key="2">
    <source>
        <dbReference type="ARBA" id="ARBA00022540"/>
    </source>
</evidence>
<dbReference type="Proteomes" id="UP001302367">
    <property type="component" value="Chromosome 2"/>
</dbReference>
<evidence type="ECO:0000256" key="4">
    <source>
        <dbReference type="HAMAP-Rule" id="MF_03004"/>
    </source>
</evidence>
<evidence type="ECO:0000313" key="7">
    <source>
        <dbReference type="EMBL" id="PIA98180.1"/>
    </source>
</evidence>
<dbReference type="RefSeq" id="XP_023456137.1">
    <property type="nucleotide sequence ID" value="XM_023598399.2"/>
</dbReference>
<dbReference type="Pfam" id="PF21357">
    <property type="entry name" value="EIF3E_C"/>
    <property type="match status" value="1"/>
</dbReference>
<keyword evidence="1 4" id="KW-0963">Cytoplasm</keyword>
<dbReference type="PANTHER" id="PTHR10317">
    <property type="entry name" value="EUKARYOTIC TRANSLATION INITIATION FACTOR 3 SUBUNIT E"/>
    <property type="match status" value="1"/>
</dbReference>
<evidence type="ECO:0000256" key="5">
    <source>
        <dbReference type="PIRNR" id="PIRNR016255"/>
    </source>
</evidence>
<accession>A0A2G5I090</accession>
<reference evidence="8 10" key="2">
    <citation type="submission" date="2023-09" db="EMBL/GenBank/DDBJ databases">
        <title>Complete-Gapless Cercospora beticola genome.</title>
        <authorList>
            <person name="Wyatt N.A."/>
            <person name="Spanner R.E."/>
            <person name="Bolton M.D."/>
        </authorList>
    </citation>
    <scope>NUCLEOTIDE SEQUENCE [LARGE SCALE GENOMIC DNA]</scope>
    <source>
        <strain evidence="8">Cb09-40</strain>
    </source>
</reference>
<dbReference type="Gene3D" id="1.25.40.570">
    <property type="match status" value="1"/>
</dbReference>
<protein>
    <recommendedName>
        <fullName evidence="4 5">Eukaryotic translation initiation factor 3 subunit E</fullName>
        <shortName evidence="4">eIF3e</shortName>
    </recommendedName>
</protein>
<evidence type="ECO:0000313" key="10">
    <source>
        <dbReference type="Proteomes" id="UP001302367"/>
    </source>
</evidence>
<dbReference type="EMBL" id="LKMD01000102">
    <property type="protein sequence ID" value="PIA98180.1"/>
    <property type="molecule type" value="Genomic_DNA"/>
</dbReference>
<reference evidence="7 9" key="1">
    <citation type="submission" date="2015-10" db="EMBL/GenBank/DDBJ databases">
        <title>The cercosporin biosynthetic gene cluster was horizontally transferred to several fungal lineages and shown to be expanded in Cercospora beticola based on microsynteny with recipient genomes.</title>
        <authorList>
            <person name="De Jonge R."/>
            <person name="Ebert M.K."/>
            <person name="Suttle J.C."/>
            <person name="Jurick Ii W.M."/>
            <person name="Secor G.A."/>
            <person name="Thomma B.P."/>
            <person name="Van De Peer Y."/>
            <person name="Bolton M.D."/>
        </authorList>
    </citation>
    <scope>NUCLEOTIDE SEQUENCE [LARGE SCALE GENOMIC DNA]</scope>
    <source>
        <strain evidence="7 9">09-40</strain>
    </source>
</reference>
<gene>
    <name evidence="4 8" type="primary">INT6</name>
    <name evidence="7" type="ORF">CB0940_05668</name>
    <name evidence="8" type="ORF">RHO25_002851</name>
</gene>
<name>A0A2G5I090_CERBT</name>
<feature type="domain" description="PCI" evidence="6">
    <location>
        <begin position="241"/>
        <end position="414"/>
    </location>
</feature>
<dbReference type="EMBL" id="CP134185">
    <property type="protein sequence ID" value="WPA98239.1"/>
    <property type="molecule type" value="Genomic_DNA"/>
</dbReference>
<dbReference type="InterPro" id="IPR000717">
    <property type="entry name" value="PCI_dom"/>
</dbReference>
<comment type="function">
    <text evidence="4">Component of the eukaryotic translation initiation factor 3 (eIF-3) complex, which is involved in protein synthesis of a specialized repertoire of mRNAs and, together with other initiation factors, stimulates binding of mRNA and methionyl-tRNAi to the 40S ribosome. The eIF-3 complex specifically targets and initiates translation of a subset of mRNAs involved in cell proliferation.</text>
</comment>